<dbReference type="AlphaFoldDB" id="A0A2A2L8I3"/>
<evidence type="ECO:0000256" key="3">
    <source>
        <dbReference type="ARBA" id="ARBA00005747"/>
    </source>
</evidence>
<keyword evidence="4" id="KW-0444">Lipid biosynthesis</keyword>
<dbReference type="PANTHER" id="PTHR12863">
    <property type="entry name" value="FATTY ACID HYDROXYLASE"/>
    <property type="match status" value="1"/>
</dbReference>
<dbReference type="STRING" id="2018661.A0A2A2L8I3"/>
<dbReference type="SUPFAM" id="SSF55856">
    <property type="entry name" value="Cytochrome b5-like heme/steroid binding domain"/>
    <property type="match status" value="1"/>
</dbReference>
<dbReference type="Proteomes" id="UP000218231">
    <property type="component" value="Unassembled WGS sequence"/>
</dbReference>
<keyword evidence="7" id="KW-0256">Endoplasmic reticulum</keyword>
<evidence type="ECO:0000256" key="9">
    <source>
        <dbReference type="ARBA" id="ARBA00022833"/>
    </source>
</evidence>
<dbReference type="PROSITE" id="PS50255">
    <property type="entry name" value="CYTOCHROME_B5_2"/>
    <property type="match status" value="1"/>
</dbReference>
<keyword evidence="6" id="KW-0479">Metal-binding</keyword>
<evidence type="ECO:0000256" key="2">
    <source>
        <dbReference type="ARBA" id="ARBA00004477"/>
    </source>
</evidence>
<evidence type="ECO:0000256" key="1">
    <source>
        <dbReference type="ARBA" id="ARBA00001947"/>
    </source>
</evidence>
<protein>
    <recommendedName>
        <fullName evidence="16">Cytochrome b5 heme-binding domain-containing protein</fullName>
    </recommendedName>
</protein>
<dbReference type="PANTHER" id="PTHR12863:SF1">
    <property type="entry name" value="FATTY ACID 2-HYDROXYLASE"/>
    <property type="match status" value="1"/>
</dbReference>
<evidence type="ECO:0000256" key="12">
    <source>
        <dbReference type="ARBA" id="ARBA00023098"/>
    </source>
</evidence>
<dbReference type="GO" id="GO:0005506">
    <property type="term" value="F:iron ion binding"/>
    <property type="evidence" value="ECO:0007669"/>
    <property type="project" value="InterPro"/>
</dbReference>
<evidence type="ECO:0000256" key="5">
    <source>
        <dbReference type="ARBA" id="ARBA00022692"/>
    </source>
</evidence>
<dbReference type="InterPro" id="IPR036400">
    <property type="entry name" value="Cyt_B5-like_heme/steroid_sf"/>
</dbReference>
<comment type="subcellular location">
    <subcellularLocation>
        <location evidence="2">Endoplasmic reticulum membrane</location>
        <topology evidence="2">Multi-pass membrane protein</topology>
    </subcellularLocation>
</comment>
<dbReference type="GO" id="GO:0006633">
    <property type="term" value="P:fatty acid biosynthetic process"/>
    <property type="evidence" value="ECO:0007669"/>
    <property type="project" value="UniProtKB-KW"/>
</dbReference>
<evidence type="ECO:0000256" key="8">
    <source>
        <dbReference type="ARBA" id="ARBA00022832"/>
    </source>
</evidence>
<keyword evidence="12" id="KW-0443">Lipid metabolism</keyword>
<keyword evidence="10 15" id="KW-1133">Transmembrane helix</keyword>
<feature type="transmembrane region" description="Helical" evidence="15">
    <location>
        <begin position="172"/>
        <end position="192"/>
    </location>
</feature>
<comment type="similarity">
    <text evidence="3">Belongs to the sterol desaturase family. SCS7 subfamily.</text>
</comment>
<feature type="transmembrane region" description="Helical" evidence="15">
    <location>
        <begin position="108"/>
        <end position="128"/>
    </location>
</feature>
<keyword evidence="11" id="KW-0560">Oxidoreductase</keyword>
<keyword evidence="5 15" id="KW-0812">Transmembrane</keyword>
<evidence type="ECO:0000256" key="14">
    <source>
        <dbReference type="ARBA" id="ARBA00023160"/>
    </source>
</evidence>
<evidence type="ECO:0000256" key="6">
    <source>
        <dbReference type="ARBA" id="ARBA00022723"/>
    </source>
</evidence>
<evidence type="ECO:0000256" key="15">
    <source>
        <dbReference type="SAM" id="Phobius"/>
    </source>
</evidence>
<proteinExistence type="inferred from homology"/>
<dbReference type="Pfam" id="PF04116">
    <property type="entry name" value="FA_hydroxylase"/>
    <property type="match status" value="1"/>
</dbReference>
<keyword evidence="13 15" id="KW-0472">Membrane</keyword>
<accession>A0A2A2L8I3</accession>
<gene>
    <name evidence="17" type="ORF">WR25_05234</name>
</gene>
<evidence type="ECO:0000256" key="7">
    <source>
        <dbReference type="ARBA" id="ARBA00022824"/>
    </source>
</evidence>
<dbReference type="GO" id="GO:0005789">
    <property type="term" value="C:endoplasmic reticulum membrane"/>
    <property type="evidence" value="ECO:0007669"/>
    <property type="project" value="UniProtKB-SubCell"/>
</dbReference>
<dbReference type="InterPro" id="IPR014430">
    <property type="entry name" value="Scs7"/>
</dbReference>
<evidence type="ECO:0000256" key="10">
    <source>
        <dbReference type="ARBA" id="ARBA00022989"/>
    </source>
</evidence>
<evidence type="ECO:0000313" key="17">
    <source>
        <dbReference type="EMBL" id="PAV82357.1"/>
    </source>
</evidence>
<feature type="domain" description="Cytochrome b5 heme-binding" evidence="16">
    <location>
        <begin position="18"/>
        <end position="78"/>
    </location>
</feature>
<dbReference type="Gene3D" id="3.10.120.10">
    <property type="entry name" value="Cytochrome b5-like heme/steroid binding domain"/>
    <property type="match status" value="1"/>
</dbReference>
<dbReference type="Pfam" id="PF00173">
    <property type="entry name" value="Cyt-b5"/>
    <property type="match status" value="1"/>
</dbReference>
<name>A0A2A2L8I3_9BILA</name>
<dbReference type="GO" id="GO:0080132">
    <property type="term" value="F:fatty acid 2-hydroxylase activity"/>
    <property type="evidence" value="ECO:0007669"/>
    <property type="project" value="InterPro"/>
</dbReference>
<evidence type="ECO:0000256" key="13">
    <source>
        <dbReference type="ARBA" id="ARBA00023136"/>
    </source>
</evidence>
<sequence length="245" mass="28604">MGRTTTPNDKAMPILLQYKGKRYDVTEFAKKHPGGEKVLRALAGEDVEEFMKGQQRILGSDPKLNSKKGVLWKIPELRHEYWTWIHQPYEGTIRLFDSDFLESLTRTVWYIVPLVWLPVVALFSFLAFSKFYHSYGLHHKTPMDPHRQVFPPVPAALVAGFFYVLYVNIFSWPVFCAFVSGKLFGYVCYDMIHLYLHYGQPKVHSNMHVRKIDHYNHHFKDYDTSYGISTSLWDYVFEAVGMGPL</sequence>
<keyword evidence="9" id="KW-0862">Zinc</keyword>
<organism evidence="17 18">
    <name type="scientific">Diploscapter pachys</name>
    <dbReference type="NCBI Taxonomy" id="2018661"/>
    <lineage>
        <taxon>Eukaryota</taxon>
        <taxon>Metazoa</taxon>
        <taxon>Ecdysozoa</taxon>
        <taxon>Nematoda</taxon>
        <taxon>Chromadorea</taxon>
        <taxon>Rhabditida</taxon>
        <taxon>Rhabditina</taxon>
        <taxon>Rhabditomorpha</taxon>
        <taxon>Rhabditoidea</taxon>
        <taxon>Rhabditidae</taxon>
        <taxon>Diploscapter</taxon>
    </lineage>
</organism>
<evidence type="ECO:0000256" key="4">
    <source>
        <dbReference type="ARBA" id="ARBA00022516"/>
    </source>
</evidence>
<keyword evidence="18" id="KW-1185">Reference proteome</keyword>
<evidence type="ECO:0000259" key="16">
    <source>
        <dbReference type="PROSITE" id="PS50255"/>
    </source>
</evidence>
<dbReference type="InterPro" id="IPR006694">
    <property type="entry name" value="Fatty_acid_hydroxylase"/>
</dbReference>
<evidence type="ECO:0000256" key="11">
    <source>
        <dbReference type="ARBA" id="ARBA00023002"/>
    </source>
</evidence>
<comment type="caution">
    <text evidence="17">The sequence shown here is derived from an EMBL/GenBank/DDBJ whole genome shotgun (WGS) entry which is preliminary data.</text>
</comment>
<keyword evidence="8" id="KW-0276">Fatty acid metabolism</keyword>
<dbReference type="InterPro" id="IPR001199">
    <property type="entry name" value="Cyt_B5-like_heme/steroid-bd"/>
</dbReference>
<evidence type="ECO:0000313" key="18">
    <source>
        <dbReference type="Proteomes" id="UP000218231"/>
    </source>
</evidence>
<keyword evidence="14" id="KW-0275">Fatty acid biosynthesis</keyword>
<comment type="cofactor">
    <cofactor evidence="1">
        <name>Zn(2+)</name>
        <dbReference type="ChEBI" id="CHEBI:29105"/>
    </cofactor>
</comment>
<dbReference type="OrthoDB" id="2204368at2759"/>
<dbReference type="EMBL" id="LIAE01007062">
    <property type="protein sequence ID" value="PAV82357.1"/>
    <property type="molecule type" value="Genomic_DNA"/>
</dbReference>
<feature type="transmembrane region" description="Helical" evidence="15">
    <location>
        <begin position="149"/>
        <end position="166"/>
    </location>
</feature>
<reference evidence="17 18" key="1">
    <citation type="journal article" date="2017" name="Curr. Biol.">
        <title>Genome architecture and evolution of a unichromosomal asexual nematode.</title>
        <authorList>
            <person name="Fradin H."/>
            <person name="Zegar C."/>
            <person name="Gutwein M."/>
            <person name="Lucas J."/>
            <person name="Kovtun M."/>
            <person name="Corcoran D."/>
            <person name="Baugh L.R."/>
            <person name="Kiontke K."/>
            <person name="Gunsalus K."/>
            <person name="Fitch D.H."/>
            <person name="Piano F."/>
        </authorList>
    </citation>
    <scope>NUCLEOTIDE SEQUENCE [LARGE SCALE GENOMIC DNA]</scope>
    <source>
        <strain evidence="17">PF1309</strain>
    </source>
</reference>